<dbReference type="EMBL" id="FWXF01000009">
    <property type="protein sequence ID" value="SMC23900.1"/>
    <property type="molecule type" value="Genomic_DNA"/>
</dbReference>
<keyword evidence="2" id="KW-1185">Reference proteome</keyword>
<evidence type="ECO:0008006" key="3">
    <source>
        <dbReference type="Google" id="ProtNLM"/>
    </source>
</evidence>
<evidence type="ECO:0000313" key="2">
    <source>
        <dbReference type="Proteomes" id="UP000192783"/>
    </source>
</evidence>
<dbReference type="AlphaFoldDB" id="A0A1W1XIU9"/>
<dbReference type="STRING" id="1121390.SAMN02746041_01847"/>
<proteinExistence type="predicted"/>
<dbReference type="Proteomes" id="UP000192783">
    <property type="component" value="Unassembled WGS sequence"/>
</dbReference>
<protein>
    <recommendedName>
        <fullName evidence="3">Transposase DDE domain-containing protein</fullName>
    </recommendedName>
</protein>
<organism evidence="1 2">
    <name type="scientific">Desulfacinum hydrothermale DSM 13146</name>
    <dbReference type="NCBI Taxonomy" id="1121390"/>
    <lineage>
        <taxon>Bacteria</taxon>
        <taxon>Pseudomonadati</taxon>
        <taxon>Thermodesulfobacteriota</taxon>
        <taxon>Syntrophobacteria</taxon>
        <taxon>Syntrophobacterales</taxon>
        <taxon>Syntrophobacteraceae</taxon>
        <taxon>Desulfacinum</taxon>
    </lineage>
</organism>
<feature type="non-terminal residue" evidence="1">
    <location>
        <position position="213"/>
    </location>
</feature>
<name>A0A1W1XIU9_9BACT</name>
<accession>A0A1W1XIU9</accession>
<gene>
    <name evidence="1" type="ORF">SAMN02746041_01847</name>
</gene>
<sequence>MTLGLVLDEEGFPKTSKVFAGNVSEPATLEAVVEEMLLHRPRQLNLHSPRPTVVMDAGIATEANLEILRAKGLDYICVDRRRVEGLPEGDPHVVLEGPSGIVRALRSADSREVFLFCESEGRKNKEESIKNRFQVRFEQDLQRMADSLQKKGGIKKYERVLERIGRLKEKYRMVARFYEIRVEQKDGKAVKISWNLKDKEGLEKRFAGRYRLR</sequence>
<reference evidence="1 2" key="1">
    <citation type="submission" date="2017-04" db="EMBL/GenBank/DDBJ databases">
        <authorList>
            <person name="Afonso C.L."/>
            <person name="Miller P.J."/>
            <person name="Scott M.A."/>
            <person name="Spackman E."/>
            <person name="Goraichik I."/>
            <person name="Dimitrov K.M."/>
            <person name="Suarez D.L."/>
            <person name="Swayne D.E."/>
        </authorList>
    </citation>
    <scope>NUCLEOTIDE SEQUENCE [LARGE SCALE GENOMIC DNA]</scope>
    <source>
        <strain evidence="1 2">DSM 13146</strain>
    </source>
</reference>
<evidence type="ECO:0000313" key="1">
    <source>
        <dbReference type="EMBL" id="SMC23900.1"/>
    </source>
</evidence>